<reference evidence="2 3" key="1">
    <citation type="journal article" date="2010" name="Stand. Genomic Sci.">
        <title>Non-contiguous finished genome sequence of Aminomonas paucivorans type strain (GLU-3).</title>
        <authorList>
            <person name="Pitluck S."/>
            <person name="Yasawong M."/>
            <person name="Held B."/>
            <person name="Lapidus A."/>
            <person name="Nolan M."/>
            <person name="Copeland A."/>
            <person name="Lucas S."/>
            <person name="Del Rio T.G."/>
            <person name="Tice H."/>
            <person name="Cheng J.F."/>
            <person name="Chertkov O."/>
            <person name="Goodwin L."/>
            <person name="Tapia R."/>
            <person name="Han C."/>
            <person name="Liolios K."/>
            <person name="Ivanova N."/>
            <person name="Mavromatis K."/>
            <person name="Ovchinnikova G."/>
            <person name="Pati A."/>
            <person name="Chen A."/>
            <person name="Palaniappan K."/>
            <person name="Land M."/>
            <person name="Hauser L."/>
            <person name="Chang Y.J."/>
            <person name="Jeffries C.D."/>
            <person name="Pukall R."/>
            <person name="Spring S."/>
            <person name="Rohde M."/>
            <person name="Sikorski J."/>
            <person name="Goker M."/>
            <person name="Woyke T."/>
            <person name="Bristow J."/>
            <person name="Eisen J.A."/>
            <person name="Markowitz V."/>
            <person name="Hugenholtz P."/>
            <person name="Kyrpides N.C."/>
            <person name="Klenk H.P."/>
        </authorList>
    </citation>
    <scope>NUCLEOTIDE SEQUENCE [LARGE SCALE GENOMIC DNA]</scope>
    <source>
        <strain evidence="2 3">DSM 12260</strain>
    </source>
</reference>
<dbReference type="eggNOG" id="COG1670">
    <property type="taxonomic scope" value="Bacteria"/>
</dbReference>
<organism evidence="2 3">
    <name type="scientific">Aminomonas paucivorans DSM 12260</name>
    <dbReference type="NCBI Taxonomy" id="584708"/>
    <lineage>
        <taxon>Bacteria</taxon>
        <taxon>Thermotogati</taxon>
        <taxon>Synergistota</taxon>
        <taxon>Synergistia</taxon>
        <taxon>Synergistales</taxon>
        <taxon>Synergistaceae</taxon>
        <taxon>Aminomonas</taxon>
    </lineage>
</organism>
<protein>
    <submittedName>
        <fullName evidence="2">GCN5-related N-acetyltransferase</fullName>
    </submittedName>
</protein>
<evidence type="ECO:0000259" key="1">
    <source>
        <dbReference type="PROSITE" id="PS51186"/>
    </source>
</evidence>
<dbReference type="GO" id="GO:0016747">
    <property type="term" value="F:acyltransferase activity, transferring groups other than amino-acyl groups"/>
    <property type="evidence" value="ECO:0007669"/>
    <property type="project" value="InterPro"/>
</dbReference>
<dbReference type="InterPro" id="IPR016181">
    <property type="entry name" value="Acyl_CoA_acyltransferase"/>
</dbReference>
<dbReference type="EMBL" id="CM001022">
    <property type="protein sequence ID" value="EFQ22988.1"/>
    <property type="molecule type" value="Genomic_DNA"/>
</dbReference>
<feature type="domain" description="N-acetyltransferase" evidence="1">
    <location>
        <begin position="21"/>
        <end position="187"/>
    </location>
</feature>
<dbReference type="Pfam" id="PF13302">
    <property type="entry name" value="Acetyltransf_3"/>
    <property type="match status" value="1"/>
</dbReference>
<dbReference type="RefSeq" id="WP_006300142.1">
    <property type="nucleotide sequence ID" value="NZ_CM001022.1"/>
</dbReference>
<evidence type="ECO:0000313" key="3">
    <source>
        <dbReference type="Proteomes" id="UP000005096"/>
    </source>
</evidence>
<gene>
    <name evidence="2" type="ORF">Apau_0555</name>
</gene>
<dbReference type="HOGENOM" id="CLU_013985_3_6_0"/>
<dbReference type="Proteomes" id="UP000005096">
    <property type="component" value="Chromosome"/>
</dbReference>
<evidence type="ECO:0000313" key="2">
    <source>
        <dbReference type="EMBL" id="EFQ22988.1"/>
    </source>
</evidence>
<name>E3D0G9_9BACT</name>
<dbReference type="SUPFAM" id="SSF55729">
    <property type="entry name" value="Acyl-CoA N-acyltransferases (Nat)"/>
    <property type="match status" value="1"/>
</dbReference>
<keyword evidence="2" id="KW-0808">Transferase</keyword>
<keyword evidence="3" id="KW-1185">Reference proteome</keyword>
<dbReference type="PANTHER" id="PTHR43792:SF1">
    <property type="entry name" value="N-ACETYLTRANSFERASE DOMAIN-CONTAINING PROTEIN"/>
    <property type="match status" value="1"/>
</dbReference>
<dbReference type="PaxDb" id="584708-Apau_0555"/>
<proteinExistence type="predicted"/>
<dbReference type="AlphaFoldDB" id="E3D0G9"/>
<dbReference type="InterPro" id="IPR051531">
    <property type="entry name" value="N-acetyltransferase"/>
</dbReference>
<accession>E3D0G9</accession>
<dbReference type="PROSITE" id="PS51186">
    <property type="entry name" value="GNAT"/>
    <property type="match status" value="1"/>
</dbReference>
<dbReference type="STRING" id="584708.Apau_0555"/>
<sequence length="196" mass="22153">MKGFPCVPGPDLVVSLHTRRLILDPLDVADAAAVFRYRSLPSVRRFQMWEPGSPEEVASFLREPGRREWETPGVWHQLGLRERGGGALVGDCGFRCPVEDPRQGEIGITLAPEAQGKGLAAEALRALLEYLFVRRGMHRVFGSVDPENRPCRNLLHRVGMRQEAHFVSSLWFKGAWVDDLVFAMLEREHEPMGERL</sequence>
<dbReference type="Gene3D" id="3.40.630.30">
    <property type="match status" value="1"/>
</dbReference>
<dbReference type="PANTHER" id="PTHR43792">
    <property type="entry name" value="GNAT FAMILY, PUTATIVE (AFU_ORTHOLOGUE AFUA_3G00765)-RELATED-RELATED"/>
    <property type="match status" value="1"/>
</dbReference>
<dbReference type="OrthoDB" id="9788916at2"/>
<dbReference type="InterPro" id="IPR000182">
    <property type="entry name" value="GNAT_dom"/>
</dbReference>